<dbReference type="AlphaFoldDB" id="A0A7S3VSX1"/>
<evidence type="ECO:0000313" key="2">
    <source>
        <dbReference type="EMBL" id="CAE0502309.1"/>
    </source>
</evidence>
<dbReference type="PANTHER" id="PTHR14939">
    <property type="entry name" value="F-BOX ONLY PROTEIN 22"/>
    <property type="match status" value="1"/>
</dbReference>
<proteinExistence type="predicted"/>
<protein>
    <recommendedName>
        <fullName evidence="1">FIST C-domain domain-containing protein</fullName>
    </recommendedName>
</protein>
<gene>
    <name evidence="2" type="ORF">DTER00134_LOCUS17382</name>
</gene>
<accession>A0A7S3VSX1</accession>
<evidence type="ECO:0000259" key="1">
    <source>
        <dbReference type="Pfam" id="PF10442"/>
    </source>
</evidence>
<dbReference type="GO" id="GO:0000209">
    <property type="term" value="P:protein polyubiquitination"/>
    <property type="evidence" value="ECO:0007669"/>
    <property type="project" value="TreeGrafter"/>
</dbReference>
<dbReference type="PANTHER" id="PTHR14939:SF5">
    <property type="entry name" value="F-BOX ONLY PROTEIN 22"/>
    <property type="match status" value="1"/>
</dbReference>
<sequence>MVREKASAEQDLISHGTALKKRQLQCLMEGTPLDPPIATLLFSCVGRGSNLHSKNSFDARTVASFLPVPTSGFLGNGEIGKVGSTTHLHGFTCAVGVLRAGKGMPLPPAARMPAEKNS</sequence>
<dbReference type="Pfam" id="PF10442">
    <property type="entry name" value="FIST_C"/>
    <property type="match status" value="1"/>
</dbReference>
<name>A0A7S3VSX1_DUNTE</name>
<reference evidence="2" key="1">
    <citation type="submission" date="2021-01" db="EMBL/GenBank/DDBJ databases">
        <authorList>
            <person name="Corre E."/>
            <person name="Pelletier E."/>
            <person name="Niang G."/>
            <person name="Scheremetjew M."/>
            <person name="Finn R."/>
            <person name="Kale V."/>
            <person name="Holt S."/>
            <person name="Cochrane G."/>
            <person name="Meng A."/>
            <person name="Brown T."/>
            <person name="Cohen L."/>
        </authorList>
    </citation>
    <scope>NUCLEOTIDE SEQUENCE</scope>
    <source>
        <strain evidence="2">CCMP1320</strain>
    </source>
</reference>
<dbReference type="InterPro" id="IPR019494">
    <property type="entry name" value="FIST_C"/>
</dbReference>
<organism evidence="2">
    <name type="scientific">Dunaliella tertiolecta</name>
    <name type="common">Green alga</name>
    <dbReference type="NCBI Taxonomy" id="3047"/>
    <lineage>
        <taxon>Eukaryota</taxon>
        <taxon>Viridiplantae</taxon>
        <taxon>Chlorophyta</taxon>
        <taxon>core chlorophytes</taxon>
        <taxon>Chlorophyceae</taxon>
        <taxon>CS clade</taxon>
        <taxon>Chlamydomonadales</taxon>
        <taxon>Dunaliellaceae</taxon>
        <taxon>Dunaliella</taxon>
    </lineage>
</organism>
<feature type="domain" description="FIST C-domain" evidence="1">
    <location>
        <begin position="29"/>
        <end position="80"/>
    </location>
</feature>
<dbReference type="EMBL" id="HBIP01028762">
    <property type="protein sequence ID" value="CAE0502309.1"/>
    <property type="molecule type" value="Transcribed_RNA"/>
</dbReference>
<dbReference type="GO" id="GO:0032436">
    <property type="term" value="P:positive regulation of proteasomal ubiquitin-dependent protein catabolic process"/>
    <property type="evidence" value="ECO:0007669"/>
    <property type="project" value="TreeGrafter"/>
</dbReference>